<keyword evidence="2" id="KW-1185">Reference proteome</keyword>
<proteinExistence type="predicted"/>
<evidence type="ECO:0000313" key="1">
    <source>
        <dbReference type="EMBL" id="KAH9302601.1"/>
    </source>
</evidence>
<organism evidence="1 2">
    <name type="scientific">Taxus chinensis</name>
    <name type="common">Chinese yew</name>
    <name type="synonym">Taxus wallichiana var. chinensis</name>
    <dbReference type="NCBI Taxonomy" id="29808"/>
    <lineage>
        <taxon>Eukaryota</taxon>
        <taxon>Viridiplantae</taxon>
        <taxon>Streptophyta</taxon>
        <taxon>Embryophyta</taxon>
        <taxon>Tracheophyta</taxon>
        <taxon>Spermatophyta</taxon>
        <taxon>Pinopsida</taxon>
        <taxon>Pinidae</taxon>
        <taxon>Conifers II</taxon>
        <taxon>Cupressales</taxon>
        <taxon>Taxaceae</taxon>
        <taxon>Taxus</taxon>
    </lineage>
</organism>
<feature type="non-terminal residue" evidence="1">
    <location>
        <position position="65"/>
    </location>
</feature>
<comment type="caution">
    <text evidence="1">The sequence shown here is derived from an EMBL/GenBank/DDBJ whole genome shotgun (WGS) entry which is preliminary data.</text>
</comment>
<gene>
    <name evidence="1" type="ORF">KI387_014184</name>
</gene>
<dbReference type="AlphaFoldDB" id="A0AA38CJI2"/>
<dbReference type="Proteomes" id="UP000824469">
    <property type="component" value="Unassembled WGS sequence"/>
</dbReference>
<evidence type="ECO:0000313" key="2">
    <source>
        <dbReference type="Proteomes" id="UP000824469"/>
    </source>
</evidence>
<reference evidence="1 2" key="1">
    <citation type="journal article" date="2021" name="Nat. Plants">
        <title>The Taxus genome provides insights into paclitaxel biosynthesis.</title>
        <authorList>
            <person name="Xiong X."/>
            <person name="Gou J."/>
            <person name="Liao Q."/>
            <person name="Li Y."/>
            <person name="Zhou Q."/>
            <person name="Bi G."/>
            <person name="Li C."/>
            <person name="Du R."/>
            <person name="Wang X."/>
            <person name="Sun T."/>
            <person name="Guo L."/>
            <person name="Liang H."/>
            <person name="Lu P."/>
            <person name="Wu Y."/>
            <person name="Zhang Z."/>
            <person name="Ro D.K."/>
            <person name="Shang Y."/>
            <person name="Huang S."/>
            <person name="Yan J."/>
        </authorList>
    </citation>
    <scope>NUCLEOTIDE SEQUENCE [LARGE SCALE GENOMIC DNA]</scope>
    <source>
        <strain evidence="1">Ta-2019</strain>
    </source>
</reference>
<name>A0AA38CJI2_TAXCH</name>
<dbReference type="EMBL" id="JAHRHJ020000009">
    <property type="protein sequence ID" value="KAH9302601.1"/>
    <property type="molecule type" value="Genomic_DNA"/>
</dbReference>
<accession>A0AA38CJI2</accession>
<sequence>MELEKLEMDNNRRVLSKMEECEKIICFGGFLEEIHHGVHIWLVLGYSQIKRLEPAIKQDFNETML</sequence>
<protein>
    <submittedName>
        <fullName evidence="1">Uncharacterized protein</fullName>
    </submittedName>
</protein>
<feature type="non-terminal residue" evidence="1">
    <location>
        <position position="1"/>
    </location>
</feature>